<dbReference type="AlphaFoldDB" id="X6NYW6"/>
<feature type="compositionally biased region" description="Low complexity" evidence="1">
    <location>
        <begin position="299"/>
        <end position="308"/>
    </location>
</feature>
<gene>
    <name evidence="3" type="ORF">RFI_06040</name>
</gene>
<comment type="caution">
    <text evidence="3">The sequence shown here is derived from an EMBL/GenBank/DDBJ whole genome shotgun (WGS) entry which is preliminary data.</text>
</comment>
<proteinExistence type="predicted"/>
<reference evidence="3 4" key="1">
    <citation type="journal article" date="2013" name="Curr. Biol.">
        <title>The Genome of the Foraminiferan Reticulomyxa filosa.</title>
        <authorList>
            <person name="Glockner G."/>
            <person name="Hulsmann N."/>
            <person name="Schleicher M."/>
            <person name="Noegel A.A."/>
            <person name="Eichinger L."/>
            <person name="Gallinger C."/>
            <person name="Pawlowski J."/>
            <person name="Sierra R."/>
            <person name="Euteneuer U."/>
            <person name="Pillet L."/>
            <person name="Moustafa A."/>
            <person name="Platzer M."/>
            <person name="Groth M."/>
            <person name="Szafranski K."/>
            <person name="Schliwa M."/>
        </authorList>
    </citation>
    <scope>NUCLEOTIDE SEQUENCE [LARGE SCALE GENOMIC DNA]</scope>
</reference>
<dbReference type="Proteomes" id="UP000023152">
    <property type="component" value="Unassembled WGS sequence"/>
</dbReference>
<evidence type="ECO:0000313" key="4">
    <source>
        <dbReference type="Proteomes" id="UP000023152"/>
    </source>
</evidence>
<feature type="non-terminal residue" evidence="3">
    <location>
        <position position="1"/>
    </location>
</feature>
<feature type="region of interest" description="Disordered" evidence="1">
    <location>
        <begin position="299"/>
        <end position="325"/>
    </location>
</feature>
<organism evidence="3 4">
    <name type="scientific">Reticulomyxa filosa</name>
    <dbReference type="NCBI Taxonomy" id="46433"/>
    <lineage>
        <taxon>Eukaryota</taxon>
        <taxon>Sar</taxon>
        <taxon>Rhizaria</taxon>
        <taxon>Retaria</taxon>
        <taxon>Foraminifera</taxon>
        <taxon>Monothalamids</taxon>
        <taxon>Reticulomyxidae</taxon>
        <taxon>Reticulomyxa</taxon>
    </lineage>
</organism>
<accession>X6NYW6</accession>
<name>X6NYW6_RETFI</name>
<sequence>QNSWRDYTCNGGNNIVNPHWLLLPDLKKVNAMDASFHATLVRHCQVYASEDEPDVAVKELRQYIYKHITGIYCDQHHPFGNILHQIGEHLGYLVLTIRREVEEYNREKENDDESDSKEAFTRKNHGFPGHTSFLFSNMETSIGLNMNETMRKMVTFLKTYLQAQQTYVLRAYPHIGKSRACDIVNIAISDAVLACLHDELINLYDLVFEWNDEKFELDVIKLRNVDSSSSLSTSKDAKGAAMLSLDNMNFFGISKELQNPCRLYHNPVDGSHDRFTDDIDCNALPNCAWMRAYQSPTQAQAQAQAQAQGKHARKHTPSSTQGGSNWIHDHIQFDECYFAKGGLDDCAKTMRATPFKISPTTASPLQTRKQEKNKETKEQQVKQEKEKKKEEKEVEEEQKQTQNDLEWTHKPKAYLEYDNESPAYQQMIDMFDELVELKVLSDKFELLIQIFHLIPYCLHNLYNTFITTDDLSPSCPIACRAPKAAKSPQTFDCWLTLLMTNRVTLLLLLFFFFFFIAPSLFLFLFKMLKDVCVSMCMWYVWYAK</sequence>
<feature type="region of interest" description="Disordered" evidence="1">
    <location>
        <begin position="357"/>
        <end position="405"/>
    </location>
</feature>
<feature type="transmembrane region" description="Helical" evidence="2">
    <location>
        <begin position="505"/>
        <end position="525"/>
    </location>
</feature>
<evidence type="ECO:0000313" key="3">
    <source>
        <dbReference type="EMBL" id="ETO31078.1"/>
    </source>
</evidence>
<dbReference type="EMBL" id="ASPP01005142">
    <property type="protein sequence ID" value="ETO31078.1"/>
    <property type="molecule type" value="Genomic_DNA"/>
</dbReference>
<evidence type="ECO:0000256" key="2">
    <source>
        <dbReference type="SAM" id="Phobius"/>
    </source>
</evidence>
<protein>
    <submittedName>
        <fullName evidence="3">Ribonuclease</fullName>
    </submittedName>
</protein>
<keyword evidence="2" id="KW-1133">Transmembrane helix</keyword>
<keyword evidence="2" id="KW-0812">Transmembrane</keyword>
<feature type="compositionally biased region" description="Polar residues" evidence="1">
    <location>
        <begin position="358"/>
        <end position="367"/>
    </location>
</feature>
<evidence type="ECO:0000256" key="1">
    <source>
        <dbReference type="SAM" id="MobiDB-lite"/>
    </source>
</evidence>
<feature type="compositionally biased region" description="Basic and acidic residues" evidence="1">
    <location>
        <begin position="368"/>
        <end position="392"/>
    </location>
</feature>
<keyword evidence="4" id="KW-1185">Reference proteome</keyword>
<keyword evidence="2" id="KW-0472">Membrane</keyword>